<protein>
    <submittedName>
        <fullName evidence="2">DUF2271 domain-containing protein</fullName>
    </submittedName>
</protein>
<proteinExistence type="predicted"/>
<keyword evidence="1" id="KW-0732">Signal</keyword>
<dbReference type="InterPro" id="IPR014469">
    <property type="entry name" value="DUF2271"/>
</dbReference>
<dbReference type="Pfam" id="PF10029">
    <property type="entry name" value="DUF2271"/>
    <property type="match status" value="1"/>
</dbReference>
<evidence type="ECO:0000313" key="3">
    <source>
        <dbReference type="Proteomes" id="UP001182991"/>
    </source>
</evidence>
<feature type="signal peptide" evidence="1">
    <location>
        <begin position="1"/>
        <end position="17"/>
    </location>
</feature>
<dbReference type="RefSeq" id="WP_311401384.1">
    <property type="nucleotide sequence ID" value="NZ_JAVRBG010000006.1"/>
</dbReference>
<accession>A0ABU2KIB7</accession>
<evidence type="ECO:0000313" key="2">
    <source>
        <dbReference type="EMBL" id="MDT0294448.1"/>
    </source>
</evidence>
<comment type="caution">
    <text evidence="2">The sequence shown here is derived from an EMBL/GenBank/DDBJ whole genome shotgun (WGS) entry which is preliminary data.</text>
</comment>
<keyword evidence="3" id="KW-1185">Reference proteome</keyword>
<dbReference type="EMBL" id="JAVRBG010000006">
    <property type="protein sequence ID" value="MDT0294448.1"/>
    <property type="molecule type" value="Genomic_DNA"/>
</dbReference>
<reference evidence="3" key="1">
    <citation type="submission" date="2023-07" db="EMBL/GenBank/DDBJ databases">
        <title>Isolating and identifying novel microbial strains from the Mariana Trench.</title>
        <authorList>
            <person name="Fu H."/>
        </authorList>
    </citation>
    <scope>NUCLEOTIDE SEQUENCE [LARGE SCALE GENOMIC DNA]</scope>
    <source>
        <strain evidence="3">T-y2</strain>
    </source>
</reference>
<evidence type="ECO:0000256" key="1">
    <source>
        <dbReference type="SAM" id="SignalP"/>
    </source>
</evidence>
<name>A0ABU2KIB7_9FLAO</name>
<sequence length="158" mass="17889">MKKAALVLCMSIFGLMAFTTPPADKYKCLVQLKNYEGEGAYVVVSLLDEKGEYVETLQVMGDDPEWYKDITQWYAHFQQKEEKIDGITGATISGGQRAIKVIEIPSDKIDAGYSIRFETAVEDQEYHASDLQFELNAANLKAKQEGTGYIRYVRMLKQ</sequence>
<dbReference type="Proteomes" id="UP001182991">
    <property type="component" value="Unassembled WGS sequence"/>
</dbReference>
<organism evidence="2 3">
    <name type="scientific">Mesonia ostreae</name>
    <dbReference type="NCBI Taxonomy" id="861110"/>
    <lineage>
        <taxon>Bacteria</taxon>
        <taxon>Pseudomonadati</taxon>
        <taxon>Bacteroidota</taxon>
        <taxon>Flavobacteriia</taxon>
        <taxon>Flavobacteriales</taxon>
        <taxon>Flavobacteriaceae</taxon>
        <taxon>Mesonia</taxon>
    </lineage>
</organism>
<gene>
    <name evidence="2" type="ORF">RLT85_07360</name>
</gene>
<feature type="chain" id="PRO_5046982997" evidence="1">
    <location>
        <begin position="18"/>
        <end position="158"/>
    </location>
</feature>